<dbReference type="Gene3D" id="3.30.200.100">
    <property type="entry name" value="MucB/RseB, C-terminal domain"/>
    <property type="match status" value="1"/>
</dbReference>
<dbReference type="InterPro" id="IPR005588">
    <property type="entry name" value="MucB_RseB"/>
</dbReference>
<dbReference type="OrthoDB" id="7067274at2"/>
<dbReference type="EMBL" id="CACSIM010000005">
    <property type="protein sequence ID" value="CAA0114572.1"/>
    <property type="molecule type" value="Genomic_DNA"/>
</dbReference>
<keyword evidence="9" id="KW-1185">Reference proteome</keyword>
<comment type="similarity">
    <text evidence="2">Belongs to the RseB family.</text>
</comment>
<evidence type="ECO:0000313" key="7">
    <source>
        <dbReference type="EMBL" id="CAA0087335.1"/>
    </source>
</evidence>
<evidence type="ECO:0000259" key="6">
    <source>
        <dbReference type="Pfam" id="PF17188"/>
    </source>
</evidence>
<dbReference type="GO" id="GO:0045152">
    <property type="term" value="F:antisigma factor binding"/>
    <property type="evidence" value="ECO:0007669"/>
    <property type="project" value="TreeGrafter"/>
</dbReference>
<reference evidence="9 10" key="1">
    <citation type="submission" date="2019-11" db="EMBL/GenBank/DDBJ databases">
        <authorList>
            <person name="Holert J."/>
        </authorList>
    </citation>
    <scope>NUCLEOTIDE SEQUENCE [LARGE SCALE GENOMIC DNA]</scope>
    <source>
        <strain evidence="8">BC3_2A</strain>
        <strain evidence="7">SB11_1A</strain>
    </source>
</reference>
<dbReference type="RefSeq" id="WP_159267889.1">
    <property type="nucleotide sequence ID" value="NZ_CACSIK010000001.1"/>
</dbReference>
<evidence type="ECO:0000256" key="1">
    <source>
        <dbReference type="ARBA" id="ARBA00004418"/>
    </source>
</evidence>
<dbReference type="PANTHER" id="PTHR38782">
    <property type="match status" value="1"/>
</dbReference>
<evidence type="ECO:0000313" key="10">
    <source>
        <dbReference type="Proteomes" id="UP000439591"/>
    </source>
</evidence>
<name>A0A5S9NDE1_9GAMM</name>
<dbReference type="InterPro" id="IPR033436">
    <property type="entry name" value="MucB/RseB_C"/>
</dbReference>
<dbReference type="InterPro" id="IPR033434">
    <property type="entry name" value="MucB/RseB_N"/>
</dbReference>
<dbReference type="CDD" id="cd16327">
    <property type="entry name" value="RseB"/>
    <property type="match status" value="1"/>
</dbReference>
<evidence type="ECO:0000313" key="9">
    <source>
        <dbReference type="Proteomes" id="UP000435877"/>
    </source>
</evidence>
<keyword evidence="4" id="KW-0574">Periplasm</keyword>
<dbReference type="Pfam" id="PF03888">
    <property type="entry name" value="MucB_RseB"/>
    <property type="match status" value="1"/>
</dbReference>
<comment type="subcellular location">
    <subcellularLocation>
        <location evidence="1">Periplasm</location>
    </subcellularLocation>
</comment>
<dbReference type="Pfam" id="PF17188">
    <property type="entry name" value="MucB_RseB_C"/>
    <property type="match status" value="1"/>
</dbReference>
<dbReference type="Gene3D" id="2.50.20.10">
    <property type="entry name" value="Lipoprotein localisation LolA/LolB/LppX"/>
    <property type="match status" value="1"/>
</dbReference>
<protein>
    <submittedName>
        <fullName evidence="7">Sigma factor AlgU regulatory protein MucB</fullName>
    </submittedName>
</protein>
<evidence type="ECO:0000256" key="2">
    <source>
        <dbReference type="ARBA" id="ARBA00008150"/>
    </source>
</evidence>
<dbReference type="Proteomes" id="UP000435877">
    <property type="component" value="Unassembled WGS sequence"/>
</dbReference>
<evidence type="ECO:0000256" key="4">
    <source>
        <dbReference type="ARBA" id="ARBA00022764"/>
    </source>
</evidence>
<dbReference type="GO" id="GO:0032885">
    <property type="term" value="P:regulation of polysaccharide biosynthetic process"/>
    <property type="evidence" value="ECO:0007669"/>
    <property type="project" value="TreeGrafter"/>
</dbReference>
<dbReference type="PIRSF" id="PIRSF005427">
    <property type="entry name" value="RseB"/>
    <property type="match status" value="1"/>
</dbReference>
<dbReference type="PANTHER" id="PTHR38782:SF1">
    <property type="entry name" value="SIGMA-E FACTOR REGULATORY PROTEIN RSEB"/>
    <property type="match status" value="1"/>
</dbReference>
<dbReference type="InterPro" id="IPR038484">
    <property type="entry name" value="MucB/RseB_C_sf"/>
</dbReference>
<keyword evidence="3" id="KW-0732">Signal</keyword>
<dbReference type="Proteomes" id="UP000439591">
    <property type="component" value="Unassembled WGS sequence"/>
</dbReference>
<feature type="domain" description="MucB/RseB C-terminal" evidence="6">
    <location>
        <begin position="208"/>
        <end position="300"/>
    </location>
</feature>
<gene>
    <name evidence="7" type="primary">mucB</name>
    <name evidence="7" type="ORF">IHBHHGIJ_01280</name>
    <name evidence="8" type="ORF">KFEGEMFD_03020</name>
</gene>
<dbReference type="GO" id="GO:0030288">
    <property type="term" value="C:outer membrane-bounded periplasmic space"/>
    <property type="evidence" value="ECO:0007669"/>
    <property type="project" value="TreeGrafter"/>
</dbReference>
<dbReference type="AlphaFoldDB" id="A0A5S9NDE1"/>
<accession>A0A5S9NDE1</accession>
<organism evidence="7 9">
    <name type="scientific">Zhongshania aliphaticivorans</name>
    <dbReference type="NCBI Taxonomy" id="1470434"/>
    <lineage>
        <taxon>Bacteria</taxon>
        <taxon>Pseudomonadati</taxon>
        <taxon>Pseudomonadota</taxon>
        <taxon>Gammaproteobacteria</taxon>
        <taxon>Cellvibrionales</taxon>
        <taxon>Spongiibacteraceae</taxon>
        <taxon>Zhongshania</taxon>
    </lineage>
</organism>
<dbReference type="EMBL" id="CACSIK010000001">
    <property type="protein sequence ID" value="CAA0087335.1"/>
    <property type="molecule type" value="Genomic_DNA"/>
</dbReference>
<evidence type="ECO:0000313" key="8">
    <source>
        <dbReference type="EMBL" id="CAA0114572.1"/>
    </source>
</evidence>
<proteinExistence type="inferred from homology"/>
<evidence type="ECO:0000259" key="5">
    <source>
        <dbReference type="Pfam" id="PF03888"/>
    </source>
</evidence>
<evidence type="ECO:0000256" key="3">
    <source>
        <dbReference type="ARBA" id="ARBA00022729"/>
    </source>
</evidence>
<sequence length="304" mass="33992">MIARLALMVLATVLVSIPVFGLESGGELLEKMTHSHRELNYRAIVTYQWGDKLSSYRITHTVNDGKEFEALESLDGEQLDLVRRGHKVGCIHLGPQLIRHLSHNDDQGLYRYYDIDIVSEGRIAGRDTVNLSVTPRDVYRLGYRLSLDSETGLLLRSDIVNQQGNVLERFQYVMLDLNIPANELLLKDAVEVKYRPSPSNKDSLKNVRRWQPNWIPAGFTPINDAAADSETLSYTDGFAVMSVFIEPFLSARADVVPAVEGGMRRGASVSYTVAFPDKSVFVTVVGEVPILTAMQVAKSLSWHQ</sequence>
<feature type="domain" description="MucB/RseB N-terminal" evidence="5">
    <location>
        <begin position="26"/>
        <end position="182"/>
    </location>
</feature>